<feature type="compositionally biased region" description="Acidic residues" evidence="1">
    <location>
        <begin position="363"/>
        <end position="389"/>
    </location>
</feature>
<dbReference type="EMBL" id="JARJCM010000268">
    <property type="protein sequence ID" value="KAJ7020283.1"/>
    <property type="molecule type" value="Genomic_DNA"/>
</dbReference>
<accession>A0AAD6S4D1</accession>
<feature type="compositionally biased region" description="Polar residues" evidence="1">
    <location>
        <begin position="140"/>
        <end position="153"/>
    </location>
</feature>
<reference evidence="3" key="1">
    <citation type="submission" date="2023-03" db="EMBL/GenBank/DDBJ databases">
        <title>Massive genome expansion in bonnet fungi (Mycena s.s.) driven by repeated elements and novel gene families across ecological guilds.</title>
        <authorList>
            <consortium name="Lawrence Berkeley National Laboratory"/>
            <person name="Harder C.B."/>
            <person name="Miyauchi S."/>
            <person name="Viragh M."/>
            <person name="Kuo A."/>
            <person name="Thoen E."/>
            <person name="Andreopoulos B."/>
            <person name="Lu D."/>
            <person name="Skrede I."/>
            <person name="Drula E."/>
            <person name="Henrissat B."/>
            <person name="Morin E."/>
            <person name="Kohler A."/>
            <person name="Barry K."/>
            <person name="LaButti K."/>
            <person name="Morin E."/>
            <person name="Salamov A."/>
            <person name="Lipzen A."/>
            <person name="Mereny Z."/>
            <person name="Hegedus B."/>
            <person name="Baldrian P."/>
            <person name="Stursova M."/>
            <person name="Weitz H."/>
            <person name="Taylor A."/>
            <person name="Grigoriev I.V."/>
            <person name="Nagy L.G."/>
            <person name="Martin F."/>
            <person name="Kauserud H."/>
        </authorList>
    </citation>
    <scope>NUCLEOTIDE SEQUENCE</scope>
    <source>
        <strain evidence="3">CBHHK200</strain>
    </source>
</reference>
<keyword evidence="2" id="KW-0472">Membrane</keyword>
<feature type="transmembrane region" description="Helical" evidence="2">
    <location>
        <begin position="20"/>
        <end position="38"/>
    </location>
</feature>
<protein>
    <submittedName>
        <fullName evidence="3">Uncharacterized protein</fullName>
    </submittedName>
</protein>
<keyword evidence="2" id="KW-1133">Transmembrane helix</keyword>
<name>A0AAD6S4D1_9AGAR</name>
<proteinExistence type="predicted"/>
<gene>
    <name evidence="3" type="ORF">C8F04DRAFT_1144648</name>
</gene>
<feature type="region of interest" description="Disordered" evidence="1">
    <location>
        <begin position="322"/>
        <end position="389"/>
    </location>
</feature>
<sequence length="389" mass="43639">MLAPVLHFRVVSSSPLTSPLSSMLLSIFAYTLLIVLLAMSNWDRVLLLLSWIYSMASRWLTTSTILFVYGLVLIYLLLVVHALVTAQGTPRKRRRNTLVPYYDENGELQGWVREERELNEINGHHANPPKRHSSPPLRTVRTTSRGPALGSQTNTTLPNFSLGSWDGFPDHRFRCHFTRQQVEDTSQLGFYWVSDKLPGKRGSLDAVTVEKGKLSRFKCAGIIQCQTAVCTVQIAPGKNIARQTESICNCGSTLRHRSCSVEWSVVLYRDGAVFENSGAHNHSKYTHLLTIKKNKKPQLQGFVSKQPIALRTLEDEDNVTIDGIDSDEEDQDGHDSEEKGNVSASGDGMDSEDEKTLDPMADANEDKEENENNGEEQDEDKEEDDDNET</sequence>
<organism evidence="3 4">
    <name type="scientific">Mycena alexandri</name>
    <dbReference type="NCBI Taxonomy" id="1745969"/>
    <lineage>
        <taxon>Eukaryota</taxon>
        <taxon>Fungi</taxon>
        <taxon>Dikarya</taxon>
        <taxon>Basidiomycota</taxon>
        <taxon>Agaricomycotina</taxon>
        <taxon>Agaricomycetes</taxon>
        <taxon>Agaricomycetidae</taxon>
        <taxon>Agaricales</taxon>
        <taxon>Marasmiineae</taxon>
        <taxon>Mycenaceae</taxon>
        <taxon>Mycena</taxon>
    </lineage>
</organism>
<evidence type="ECO:0000313" key="4">
    <source>
        <dbReference type="Proteomes" id="UP001218188"/>
    </source>
</evidence>
<feature type="compositionally biased region" description="Acidic residues" evidence="1">
    <location>
        <begin position="322"/>
        <end position="332"/>
    </location>
</feature>
<comment type="caution">
    <text evidence="3">The sequence shown here is derived from an EMBL/GenBank/DDBJ whole genome shotgun (WGS) entry which is preliminary data.</text>
</comment>
<feature type="transmembrane region" description="Helical" evidence="2">
    <location>
        <begin position="67"/>
        <end position="86"/>
    </location>
</feature>
<evidence type="ECO:0000256" key="2">
    <source>
        <dbReference type="SAM" id="Phobius"/>
    </source>
</evidence>
<dbReference type="Proteomes" id="UP001218188">
    <property type="component" value="Unassembled WGS sequence"/>
</dbReference>
<evidence type="ECO:0000313" key="3">
    <source>
        <dbReference type="EMBL" id="KAJ7020283.1"/>
    </source>
</evidence>
<evidence type="ECO:0000256" key="1">
    <source>
        <dbReference type="SAM" id="MobiDB-lite"/>
    </source>
</evidence>
<feature type="region of interest" description="Disordered" evidence="1">
    <location>
        <begin position="121"/>
        <end position="153"/>
    </location>
</feature>
<dbReference type="AlphaFoldDB" id="A0AAD6S4D1"/>
<keyword evidence="2" id="KW-0812">Transmembrane</keyword>
<keyword evidence="4" id="KW-1185">Reference proteome</keyword>